<dbReference type="InterPro" id="IPR001375">
    <property type="entry name" value="Peptidase_S9_cat"/>
</dbReference>
<dbReference type="InterPro" id="IPR029058">
    <property type="entry name" value="AB_hydrolase_fold"/>
</dbReference>
<dbReference type="KEGG" id="gfl:GRFL_2146"/>
<dbReference type="AlphaFoldDB" id="A0A1L7I5I9"/>
<evidence type="ECO:0000313" key="3">
    <source>
        <dbReference type="Proteomes" id="UP000186230"/>
    </source>
</evidence>
<organism evidence="2 3">
    <name type="scientific">Christiangramia flava JLT2011</name>
    <dbReference type="NCBI Taxonomy" id="1229726"/>
    <lineage>
        <taxon>Bacteria</taxon>
        <taxon>Pseudomonadati</taxon>
        <taxon>Bacteroidota</taxon>
        <taxon>Flavobacteriia</taxon>
        <taxon>Flavobacteriales</taxon>
        <taxon>Flavobacteriaceae</taxon>
        <taxon>Christiangramia</taxon>
    </lineage>
</organism>
<dbReference type="InterPro" id="IPR050955">
    <property type="entry name" value="Plant_Biomass_Hydrol_Est"/>
</dbReference>
<dbReference type="Proteomes" id="UP000186230">
    <property type="component" value="Chromosome"/>
</dbReference>
<dbReference type="Gene3D" id="3.40.50.1820">
    <property type="entry name" value="alpha/beta hydrolase"/>
    <property type="match status" value="1"/>
</dbReference>
<dbReference type="Pfam" id="PF00326">
    <property type="entry name" value="Peptidase_S9"/>
    <property type="match status" value="1"/>
</dbReference>
<protein>
    <submittedName>
        <fullName evidence="2">Uncharacterized protein</fullName>
    </submittedName>
</protein>
<dbReference type="STRING" id="1229726.GRFL_2146"/>
<keyword evidence="1" id="KW-0732">Signal</keyword>
<keyword evidence="3" id="KW-1185">Reference proteome</keyword>
<dbReference type="GO" id="GO:0006508">
    <property type="term" value="P:proteolysis"/>
    <property type="evidence" value="ECO:0007669"/>
    <property type="project" value="InterPro"/>
</dbReference>
<name>A0A1L7I5I9_9FLAO</name>
<dbReference type="SUPFAM" id="SSF53474">
    <property type="entry name" value="alpha/beta-Hydrolases"/>
    <property type="match status" value="1"/>
</dbReference>
<evidence type="ECO:0000256" key="1">
    <source>
        <dbReference type="ARBA" id="ARBA00022729"/>
    </source>
</evidence>
<dbReference type="PANTHER" id="PTHR43037:SF1">
    <property type="entry name" value="BLL1128 PROTEIN"/>
    <property type="match status" value="1"/>
</dbReference>
<dbReference type="EMBL" id="CP016359">
    <property type="protein sequence ID" value="APU68870.1"/>
    <property type="molecule type" value="Genomic_DNA"/>
</dbReference>
<accession>A0A1L7I5I9</accession>
<reference evidence="2 3" key="1">
    <citation type="submission" date="2016-07" db="EMBL/GenBank/DDBJ databases">
        <title>Multi-omics approach to identify versatile polysaccharide utilization systems of a marine flavobacterium Gramella flava.</title>
        <authorList>
            <person name="Tang K."/>
        </authorList>
    </citation>
    <scope>NUCLEOTIDE SEQUENCE [LARGE SCALE GENOMIC DNA]</scope>
    <source>
        <strain evidence="2 3">JLT2011</strain>
    </source>
</reference>
<evidence type="ECO:0000313" key="2">
    <source>
        <dbReference type="EMBL" id="APU68870.1"/>
    </source>
</evidence>
<dbReference type="GO" id="GO:0008236">
    <property type="term" value="F:serine-type peptidase activity"/>
    <property type="evidence" value="ECO:0007669"/>
    <property type="project" value="InterPro"/>
</dbReference>
<gene>
    <name evidence="2" type="ORF">GRFL_2146</name>
</gene>
<dbReference type="RefSeq" id="WP_341475744.1">
    <property type="nucleotide sequence ID" value="NZ_AMRU01000006.1"/>
</dbReference>
<dbReference type="PANTHER" id="PTHR43037">
    <property type="entry name" value="UNNAMED PRODUCT-RELATED"/>
    <property type="match status" value="1"/>
</dbReference>
<proteinExistence type="predicted"/>
<sequence length="208" mass="23593">MIKNNKIVLVAIALLIVTFSVKAQDKSIFKKEQFVKGSDTLQYRILYPEGFSQDSIYPLVLFLHGAGERGSDNESQLVHGADLFLKEENRKNFPAVVIFPQVPKDDYWANVDVDRESFPLKFDFHNTDEPTTSMRLTMDLLDQYTSEKYIDTTRLYVGGLSMGGMGTFEMISRKPETFAAAFAICGAADTSIAEKYREGFFIWVFHGL</sequence>